<keyword evidence="2" id="KW-1185">Reference proteome</keyword>
<dbReference type="Pfam" id="PF02620">
    <property type="entry name" value="YceD"/>
    <property type="match status" value="1"/>
</dbReference>
<protein>
    <submittedName>
        <fullName evidence="1">Uncharacterized ACR, COG1399</fullName>
    </submittedName>
</protein>
<accession>A0A377GVT5</accession>
<dbReference type="InterPro" id="IPR003772">
    <property type="entry name" value="YceD"/>
</dbReference>
<evidence type="ECO:0000313" key="1">
    <source>
        <dbReference type="EMBL" id="STO30734.1"/>
    </source>
</evidence>
<dbReference type="OrthoDB" id="9790372at2"/>
<proteinExistence type="predicted"/>
<dbReference type="RefSeq" id="WP_115268423.1">
    <property type="nucleotide sequence ID" value="NZ_UGGU01000003.1"/>
</dbReference>
<evidence type="ECO:0000313" key="2">
    <source>
        <dbReference type="Proteomes" id="UP000255328"/>
    </source>
</evidence>
<sequence>MKLEIKNFQNQVMKFDFYINNMDDVELLGKVHVIGTAVNNNGKIEINGHYSVRLRMQCVRCLKELELGLENDFTGTFLDEIQYTQYLKSLNTECVIDKNEIYDPVENGIIDLANLVREYIILDMPPYPQCEPDCEDSSEIKKHSDNGIDPRWQQLLQIKN</sequence>
<gene>
    <name evidence="1" type="ORF">NCTC10723_00163</name>
</gene>
<dbReference type="EMBL" id="UGGU01000003">
    <property type="protein sequence ID" value="STO30734.1"/>
    <property type="molecule type" value="Genomic_DNA"/>
</dbReference>
<dbReference type="AlphaFoldDB" id="A0A377GVT5"/>
<organism evidence="1 2">
    <name type="scientific">Fusobacterium necrogenes</name>
    <dbReference type="NCBI Taxonomy" id="858"/>
    <lineage>
        <taxon>Bacteria</taxon>
        <taxon>Fusobacteriati</taxon>
        <taxon>Fusobacteriota</taxon>
        <taxon>Fusobacteriia</taxon>
        <taxon>Fusobacteriales</taxon>
        <taxon>Fusobacteriaceae</taxon>
        <taxon>Fusobacterium</taxon>
    </lineage>
</organism>
<name>A0A377GVT5_9FUSO</name>
<dbReference type="Proteomes" id="UP000255328">
    <property type="component" value="Unassembled WGS sequence"/>
</dbReference>
<reference evidence="1 2" key="1">
    <citation type="submission" date="2018-06" db="EMBL/GenBank/DDBJ databases">
        <authorList>
            <consortium name="Pathogen Informatics"/>
            <person name="Doyle S."/>
        </authorList>
    </citation>
    <scope>NUCLEOTIDE SEQUENCE [LARGE SCALE GENOMIC DNA]</scope>
    <source>
        <strain evidence="1 2">NCTC10723</strain>
    </source>
</reference>